<sequence length="95" mass="9668">MLLFNVLSAICAVATVVVAAPSNSTAPAASSDSSASANATASVSPNATETSAPVITATRFLQELVTTEPFIVTTTETLIWTQFPETSPLPSITPA</sequence>
<dbReference type="AlphaFoldDB" id="A0A4Y9ZAP0"/>
<evidence type="ECO:0000256" key="2">
    <source>
        <dbReference type="SAM" id="SignalP"/>
    </source>
</evidence>
<evidence type="ECO:0000256" key="1">
    <source>
        <dbReference type="SAM" id="MobiDB-lite"/>
    </source>
</evidence>
<proteinExistence type="predicted"/>
<protein>
    <submittedName>
        <fullName evidence="3">Uncharacterized protein</fullName>
    </submittedName>
</protein>
<reference evidence="3 4" key="1">
    <citation type="submission" date="2019-02" db="EMBL/GenBank/DDBJ databases">
        <title>Genome sequencing of the rare red list fungi Dentipellis fragilis.</title>
        <authorList>
            <person name="Buettner E."/>
            <person name="Kellner H."/>
        </authorList>
    </citation>
    <scope>NUCLEOTIDE SEQUENCE [LARGE SCALE GENOMIC DNA]</scope>
    <source>
        <strain evidence="3 4">DSM 105465</strain>
    </source>
</reference>
<keyword evidence="4" id="KW-1185">Reference proteome</keyword>
<organism evidence="3 4">
    <name type="scientific">Dentipellis fragilis</name>
    <dbReference type="NCBI Taxonomy" id="205917"/>
    <lineage>
        <taxon>Eukaryota</taxon>
        <taxon>Fungi</taxon>
        <taxon>Dikarya</taxon>
        <taxon>Basidiomycota</taxon>
        <taxon>Agaricomycotina</taxon>
        <taxon>Agaricomycetes</taxon>
        <taxon>Russulales</taxon>
        <taxon>Hericiaceae</taxon>
        <taxon>Dentipellis</taxon>
    </lineage>
</organism>
<evidence type="ECO:0000313" key="3">
    <source>
        <dbReference type="EMBL" id="TFY71514.1"/>
    </source>
</evidence>
<keyword evidence="2" id="KW-0732">Signal</keyword>
<gene>
    <name evidence="3" type="ORF">EVG20_g1494</name>
</gene>
<comment type="caution">
    <text evidence="3">The sequence shown here is derived from an EMBL/GenBank/DDBJ whole genome shotgun (WGS) entry which is preliminary data.</text>
</comment>
<feature type="signal peptide" evidence="2">
    <location>
        <begin position="1"/>
        <end position="19"/>
    </location>
</feature>
<name>A0A4Y9ZAP0_9AGAM</name>
<accession>A0A4Y9ZAP0</accession>
<evidence type="ECO:0000313" key="4">
    <source>
        <dbReference type="Proteomes" id="UP000298327"/>
    </source>
</evidence>
<dbReference type="EMBL" id="SEOQ01000048">
    <property type="protein sequence ID" value="TFY71514.1"/>
    <property type="molecule type" value="Genomic_DNA"/>
</dbReference>
<feature type="compositionally biased region" description="Low complexity" evidence="1">
    <location>
        <begin position="24"/>
        <end position="47"/>
    </location>
</feature>
<dbReference type="Proteomes" id="UP000298327">
    <property type="component" value="Unassembled WGS sequence"/>
</dbReference>
<feature type="chain" id="PRO_5021283672" evidence="2">
    <location>
        <begin position="20"/>
        <end position="95"/>
    </location>
</feature>
<feature type="region of interest" description="Disordered" evidence="1">
    <location>
        <begin position="24"/>
        <end position="49"/>
    </location>
</feature>